<dbReference type="AlphaFoldDB" id="A0A429XVS3"/>
<dbReference type="GO" id="GO:0022857">
    <property type="term" value="F:transmembrane transporter activity"/>
    <property type="evidence" value="ECO:0007669"/>
    <property type="project" value="InterPro"/>
</dbReference>
<evidence type="ECO:0000256" key="3">
    <source>
        <dbReference type="ARBA" id="ARBA00022475"/>
    </source>
</evidence>
<keyword evidence="6 8" id="KW-0472">Membrane</keyword>
<dbReference type="GO" id="GO:0005886">
    <property type="term" value="C:plasma membrane"/>
    <property type="evidence" value="ECO:0007669"/>
    <property type="project" value="UniProtKB-SubCell"/>
</dbReference>
<dbReference type="PANTHER" id="PTHR30558">
    <property type="entry name" value="EXBD MEMBRANE COMPONENT OF PMF-DRIVEN MACROMOLECULE IMPORT SYSTEM"/>
    <property type="match status" value="1"/>
</dbReference>
<dbReference type="PANTHER" id="PTHR30558:SF7">
    <property type="entry name" value="TOL-PAL SYSTEM PROTEIN TOLR"/>
    <property type="match status" value="1"/>
</dbReference>
<dbReference type="EMBL" id="RXFM01000002">
    <property type="protein sequence ID" value="RST72460.1"/>
    <property type="molecule type" value="Genomic_DNA"/>
</dbReference>
<gene>
    <name evidence="9" type="ORF">EIC27_00255</name>
</gene>
<dbReference type="Pfam" id="PF02472">
    <property type="entry name" value="ExbD"/>
    <property type="match status" value="1"/>
</dbReference>
<dbReference type="GO" id="GO:0015031">
    <property type="term" value="P:protein transport"/>
    <property type="evidence" value="ECO:0007669"/>
    <property type="project" value="UniProtKB-KW"/>
</dbReference>
<evidence type="ECO:0000256" key="2">
    <source>
        <dbReference type="ARBA" id="ARBA00005811"/>
    </source>
</evidence>
<dbReference type="Proteomes" id="UP000279470">
    <property type="component" value="Unassembled WGS sequence"/>
</dbReference>
<keyword evidence="4 7" id="KW-0812">Transmembrane</keyword>
<keyword evidence="7" id="KW-0813">Transport</keyword>
<dbReference type="RefSeq" id="WP_126044165.1">
    <property type="nucleotide sequence ID" value="NZ_RXFM01000002.1"/>
</dbReference>
<evidence type="ECO:0000256" key="6">
    <source>
        <dbReference type="ARBA" id="ARBA00023136"/>
    </source>
</evidence>
<comment type="subcellular location">
    <subcellularLocation>
        <location evidence="1">Cell membrane</location>
        <topology evidence="1">Single-pass membrane protein</topology>
    </subcellularLocation>
    <subcellularLocation>
        <location evidence="7">Cell membrane</location>
        <topology evidence="7">Single-pass type II membrane protein</topology>
    </subcellularLocation>
</comment>
<evidence type="ECO:0000256" key="4">
    <source>
        <dbReference type="ARBA" id="ARBA00022692"/>
    </source>
</evidence>
<evidence type="ECO:0000313" key="10">
    <source>
        <dbReference type="Proteomes" id="UP000279470"/>
    </source>
</evidence>
<dbReference type="OrthoDB" id="9798629at2"/>
<dbReference type="InterPro" id="IPR003400">
    <property type="entry name" value="ExbD"/>
</dbReference>
<evidence type="ECO:0000256" key="5">
    <source>
        <dbReference type="ARBA" id="ARBA00022989"/>
    </source>
</evidence>
<proteinExistence type="inferred from homology"/>
<name>A0A429XVS3_9RICK</name>
<keyword evidence="7" id="KW-0653">Protein transport</keyword>
<comment type="similarity">
    <text evidence="2 7">Belongs to the ExbD/TolR family.</text>
</comment>
<sequence length="140" mass="16107">MQKYFLNHISRKYKNKIKSEINVTPFVDVMLVLLIIFMLTSHIIKNGIDVDLPNSQESFTPKSNHLNITIDKHSNIYIQEMMVKKSELVKKVQSIINEEPNVNVMIYGDKDVNYGNILGVFSILKQASIDNVTLVTEEHD</sequence>
<comment type="caution">
    <text evidence="9">The sequence shown here is derived from an EMBL/GenBank/DDBJ whole genome shotgun (WGS) entry which is preliminary data.</text>
</comment>
<keyword evidence="3" id="KW-1003">Cell membrane</keyword>
<organism evidence="9 10">
    <name type="scientific">Candidatus Aquarickettsia rohweri</name>
    <dbReference type="NCBI Taxonomy" id="2602574"/>
    <lineage>
        <taxon>Bacteria</taxon>
        <taxon>Pseudomonadati</taxon>
        <taxon>Pseudomonadota</taxon>
        <taxon>Alphaproteobacteria</taxon>
        <taxon>Rickettsiales</taxon>
        <taxon>Candidatus Midichloriaceae</taxon>
        <taxon>Candidatus Aquarickettsia</taxon>
    </lineage>
</organism>
<keyword evidence="5 8" id="KW-1133">Transmembrane helix</keyword>
<evidence type="ECO:0000256" key="1">
    <source>
        <dbReference type="ARBA" id="ARBA00004162"/>
    </source>
</evidence>
<evidence type="ECO:0000256" key="7">
    <source>
        <dbReference type="RuleBase" id="RU003879"/>
    </source>
</evidence>
<dbReference type="Gene3D" id="3.30.420.270">
    <property type="match status" value="1"/>
</dbReference>
<protein>
    <submittedName>
        <fullName evidence="9">Protein TolR</fullName>
    </submittedName>
</protein>
<feature type="transmembrane region" description="Helical" evidence="8">
    <location>
        <begin position="21"/>
        <end position="44"/>
    </location>
</feature>
<accession>A0A429XVS3</accession>
<evidence type="ECO:0000313" key="9">
    <source>
        <dbReference type="EMBL" id="RST72460.1"/>
    </source>
</evidence>
<evidence type="ECO:0000256" key="8">
    <source>
        <dbReference type="SAM" id="Phobius"/>
    </source>
</evidence>
<reference evidence="10" key="1">
    <citation type="submission" date="2018-11" db="EMBL/GenBank/DDBJ databases">
        <title>Phylogenetic, genomic, and biogeographic characterization of a novel and ubiquitous marine invertebrate-associated Rickettsiales parasite, Candidatus Marinoinvertebrata rohwerii, gen. nov., sp. nov.</title>
        <authorList>
            <person name="Klinges J.G."/>
            <person name="Rosales S.M."/>
            <person name="Mcminds R."/>
            <person name="Shaver E.C."/>
            <person name="Shantz A."/>
            <person name="Peters E.C."/>
            <person name="Burkepile D.E."/>
            <person name="Silliman B.R."/>
            <person name="Vega Thurber R.L."/>
        </authorList>
    </citation>
    <scope>NUCLEOTIDE SEQUENCE [LARGE SCALE GENOMIC DNA]</scope>
    <source>
        <strain evidence="10">a_cerv_44</strain>
    </source>
</reference>
<keyword evidence="10" id="KW-1185">Reference proteome</keyword>